<keyword evidence="14" id="KW-1185">Reference proteome</keyword>
<organism evidence="13 14">
    <name type="scientific">Fasciola hepatica</name>
    <name type="common">Liver fluke</name>
    <dbReference type="NCBI Taxonomy" id="6192"/>
    <lineage>
        <taxon>Eukaryota</taxon>
        <taxon>Metazoa</taxon>
        <taxon>Spiralia</taxon>
        <taxon>Lophotrochozoa</taxon>
        <taxon>Platyhelminthes</taxon>
        <taxon>Trematoda</taxon>
        <taxon>Digenea</taxon>
        <taxon>Plagiorchiida</taxon>
        <taxon>Echinostomata</taxon>
        <taxon>Echinostomatoidea</taxon>
        <taxon>Fasciolidae</taxon>
        <taxon>Fasciola</taxon>
    </lineage>
</organism>
<feature type="region of interest" description="Disordered" evidence="9">
    <location>
        <begin position="1244"/>
        <end position="1267"/>
    </location>
</feature>
<evidence type="ECO:0000256" key="11">
    <source>
        <dbReference type="SAM" id="SignalP"/>
    </source>
</evidence>
<evidence type="ECO:0000259" key="12">
    <source>
        <dbReference type="PROSITE" id="PS50268"/>
    </source>
</evidence>
<dbReference type="InterPro" id="IPR015919">
    <property type="entry name" value="Cadherin-like_sf"/>
</dbReference>
<evidence type="ECO:0000256" key="2">
    <source>
        <dbReference type="ARBA" id="ARBA00022692"/>
    </source>
</evidence>
<feature type="compositionally biased region" description="Polar residues" evidence="9">
    <location>
        <begin position="1245"/>
        <end position="1257"/>
    </location>
</feature>
<keyword evidence="3" id="KW-0677">Repeat</keyword>
<evidence type="ECO:0000256" key="9">
    <source>
        <dbReference type="SAM" id="MobiDB-lite"/>
    </source>
</evidence>
<dbReference type="SMART" id="SM00112">
    <property type="entry name" value="CA"/>
    <property type="match status" value="6"/>
</dbReference>
<feature type="domain" description="Cadherin" evidence="12">
    <location>
        <begin position="245"/>
        <end position="371"/>
    </location>
</feature>
<dbReference type="Pfam" id="PF00028">
    <property type="entry name" value="Cadherin"/>
    <property type="match status" value="6"/>
</dbReference>
<dbReference type="InterPro" id="IPR020894">
    <property type="entry name" value="Cadherin_CS"/>
</dbReference>
<feature type="domain" description="Cadherin" evidence="12">
    <location>
        <begin position="51"/>
        <end position="134"/>
    </location>
</feature>
<comment type="subcellular location">
    <subcellularLocation>
        <location evidence="1">Membrane</location>
        <topology evidence="1">Single-pass membrane protein</topology>
    </subcellularLocation>
</comment>
<keyword evidence="7" id="KW-0325">Glycoprotein</keyword>
<dbReference type="Gene3D" id="2.60.40.60">
    <property type="entry name" value="Cadherins"/>
    <property type="match status" value="7"/>
</dbReference>
<dbReference type="InterPro" id="IPR050174">
    <property type="entry name" value="Protocadherin/Cadherin-CA"/>
</dbReference>
<evidence type="ECO:0000256" key="8">
    <source>
        <dbReference type="PROSITE-ProRule" id="PRU00043"/>
    </source>
</evidence>
<dbReference type="GO" id="GO:0007156">
    <property type="term" value="P:homophilic cell adhesion via plasma membrane adhesion molecules"/>
    <property type="evidence" value="ECO:0007669"/>
    <property type="project" value="InterPro"/>
</dbReference>
<evidence type="ECO:0000256" key="4">
    <source>
        <dbReference type="ARBA" id="ARBA00022837"/>
    </source>
</evidence>
<reference evidence="13" key="1">
    <citation type="submission" date="2019-03" db="EMBL/GenBank/DDBJ databases">
        <title>Improved annotation for the trematode Fasciola hepatica.</title>
        <authorList>
            <person name="Choi Y.-J."/>
            <person name="Martin J."/>
            <person name="Mitreva M."/>
        </authorList>
    </citation>
    <scope>NUCLEOTIDE SEQUENCE [LARGE SCALE GENOMIC DNA]</scope>
</reference>
<dbReference type="PANTHER" id="PTHR24028:SF146">
    <property type="entry name" value="CADHERIN 96CB, ISOFORM D-RELATED"/>
    <property type="match status" value="1"/>
</dbReference>
<feature type="transmembrane region" description="Helical" evidence="10">
    <location>
        <begin position="869"/>
        <end position="893"/>
    </location>
</feature>
<feature type="domain" description="Cadherin" evidence="12">
    <location>
        <begin position="376"/>
        <end position="482"/>
    </location>
</feature>
<dbReference type="EMBL" id="JXXN02000051">
    <property type="protein sequence ID" value="THD28874.1"/>
    <property type="molecule type" value="Genomic_DNA"/>
</dbReference>
<dbReference type="GO" id="GO:0005886">
    <property type="term" value="C:plasma membrane"/>
    <property type="evidence" value="ECO:0007669"/>
    <property type="project" value="InterPro"/>
</dbReference>
<keyword evidence="2 10" id="KW-0812">Transmembrane</keyword>
<dbReference type="SUPFAM" id="SSF49313">
    <property type="entry name" value="Cadherin-like"/>
    <property type="match status" value="6"/>
</dbReference>
<dbReference type="Proteomes" id="UP000230066">
    <property type="component" value="Unassembled WGS sequence"/>
</dbReference>
<dbReference type="GO" id="GO:0005509">
    <property type="term" value="F:calcium ion binding"/>
    <property type="evidence" value="ECO:0007669"/>
    <property type="project" value="UniProtKB-UniRule"/>
</dbReference>
<protein>
    <submittedName>
        <fullName evidence="13">Protocadherin-1</fullName>
    </submittedName>
</protein>
<keyword evidence="11" id="KW-0732">Signal</keyword>
<feature type="signal peptide" evidence="11">
    <location>
        <begin position="1"/>
        <end position="26"/>
    </location>
</feature>
<dbReference type="AlphaFoldDB" id="A0A4E0RRX5"/>
<evidence type="ECO:0000313" key="14">
    <source>
        <dbReference type="Proteomes" id="UP000230066"/>
    </source>
</evidence>
<dbReference type="FunFam" id="2.60.40.60:FF:000092">
    <property type="entry name" value="Protocadherin 8"/>
    <property type="match status" value="1"/>
</dbReference>
<keyword evidence="5 10" id="KW-1133">Transmembrane helix</keyword>
<keyword evidence="6 10" id="KW-0472">Membrane</keyword>
<feature type="domain" description="Cadherin" evidence="12">
    <location>
        <begin position="634"/>
        <end position="738"/>
    </location>
</feature>
<feature type="domain" description="Cadherin" evidence="12">
    <location>
        <begin position="742"/>
        <end position="856"/>
    </location>
</feature>
<feature type="chain" id="PRO_5020029594" evidence="11">
    <location>
        <begin position="27"/>
        <end position="1267"/>
    </location>
</feature>
<evidence type="ECO:0000256" key="5">
    <source>
        <dbReference type="ARBA" id="ARBA00022989"/>
    </source>
</evidence>
<dbReference type="PANTHER" id="PTHR24028">
    <property type="entry name" value="CADHERIN-87A"/>
    <property type="match status" value="1"/>
</dbReference>
<name>A0A4E0RRX5_FASHE</name>
<gene>
    <name evidence="13" type="ORF">D915_000244</name>
</gene>
<feature type="domain" description="Cadherin" evidence="12">
    <location>
        <begin position="139"/>
        <end position="244"/>
    </location>
</feature>
<comment type="caution">
    <text evidence="13">The sequence shown here is derived from an EMBL/GenBank/DDBJ whole genome shotgun (WGS) entry which is preliminary data.</text>
</comment>
<dbReference type="PROSITE" id="PS00232">
    <property type="entry name" value="CADHERIN_1"/>
    <property type="match status" value="4"/>
</dbReference>
<dbReference type="CDD" id="cd11304">
    <property type="entry name" value="Cadherin_repeat"/>
    <property type="match status" value="7"/>
</dbReference>
<feature type="region of interest" description="Disordered" evidence="9">
    <location>
        <begin position="571"/>
        <end position="600"/>
    </location>
</feature>
<evidence type="ECO:0000256" key="6">
    <source>
        <dbReference type="ARBA" id="ARBA00023136"/>
    </source>
</evidence>
<feature type="region of interest" description="Disordered" evidence="9">
    <location>
        <begin position="905"/>
        <end position="925"/>
    </location>
</feature>
<proteinExistence type="predicted"/>
<sequence length="1267" mass="137802">MCFSQQLSGILLLFTAVISVSPVVWAEAPIVVQFKVEEEAHLHTTIGNVSRYLLAQPRITSDSPFFKITTNGMVQLTHRVDLETLCLERSLCCDLEKPCELICTVAVESESTRAIRLLELRVHILDINDNAPQFATGQTDGQQVVQISELAEPGHMISLMPATDRDLAKEHQIQRYLIHGTQLQRTFELDYTDLPSVRLRLLTPLDYESVTQYSGTLEACDSRSCTSQNLTVKVIDENDNRPVFLKHSYEVVVLENATVGQTVLQLEAIDKDSSVNAQMNFHFHGPIDPGLRETFRVEQDTGRIVLQSRLAAQRRIEYRFAVAVDGAKPVAIGPGPSDPSTSRAVTLNAGTPDVAKVFIKVQDLNDFSPQIRMFSPAEGQALIVPENAQPQRVCVVQVTDDDVGENSQVTCDIVGPSGISGTFALTGSGKYYTLSTTRILDAEVESRFTVTIACSDAGTPPRSSSRDLLVRVEDLNEFPPHLAQSTYQASVYENAKSGTEVVRIQAEDRDQSAKLYYDLKAESKQYFGIDPSSGVIFTLGDTGTQTSTVLDREKTEQITLHVCVTDGPSTSGGCGILEPDRQSLSSSSDRKDSTSGTSTSTSRLVYTASATVFVTVLDENDNRPVFTQKGPFFVTENQPRFTQVRGQLAAMDPDEGQNGLVRYSLRHIWVSADGTSASDLFQVDAQGVIRTMDVLDREKTNAYTLELVACDSAPKSPLCTTLNVTVTVDDENDNKPIWHYPHDQDKEVNITSDLPPGHLIVRIRASDRDAGDNGRVVYHLIDPHKRTVFEVDNYTGDVAIAGAQHKRDMDDEVIPSGTGDPEPPSPLLPGIYRLRLRASDLGHPQHSTETWLQVNVFGPQIMANAGLNFMIIVVMVAVTGLISICLVIAIICVRRRSHNLRCQTGQRTHMNGPRRGRGAGAPNGTEGANFPLKHEYGYPIDGTGYMMGISPTPSDLDTLKLGYQHPVNHSVLGASNVGGLDGPIYGWTGHPATAGLCYSAEAMSFYPEPSSIASSMSADQAVQKATLRLPVYRLTPTSEQVRLISNSHNPTAVATSSCMSFVSPSPPPMPDQMMTGSSGFAGESYADRAGQSDDGTQCLSNQIDYYGKQNGHYGTARHSFTPLSSGPGTNSVCCHTVGNGTRRYGTSSLAHCELDVESADSGRGASEDDPNHASVGPLVHFYPTFHLPHNALHLSGINGQSEMCLMGNVDKSLLDVHVSEEPSMGANFAPTTVTVSATEDMDLTSGATGQHTASDEWNTSERHRLKC</sequence>
<accession>A0A4E0RRX5</accession>
<evidence type="ECO:0000256" key="1">
    <source>
        <dbReference type="ARBA" id="ARBA00004167"/>
    </source>
</evidence>
<evidence type="ECO:0000256" key="10">
    <source>
        <dbReference type="SAM" id="Phobius"/>
    </source>
</evidence>
<dbReference type="InterPro" id="IPR002126">
    <property type="entry name" value="Cadherin-like_dom"/>
</dbReference>
<evidence type="ECO:0000256" key="7">
    <source>
        <dbReference type="ARBA" id="ARBA00023180"/>
    </source>
</evidence>
<evidence type="ECO:0000256" key="3">
    <source>
        <dbReference type="ARBA" id="ARBA00022737"/>
    </source>
</evidence>
<feature type="domain" description="Cadherin" evidence="12">
    <location>
        <begin position="483"/>
        <end position="626"/>
    </location>
</feature>
<dbReference type="PROSITE" id="PS50268">
    <property type="entry name" value="CADHERIN_2"/>
    <property type="match status" value="7"/>
</dbReference>
<evidence type="ECO:0000313" key="13">
    <source>
        <dbReference type="EMBL" id="THD28874.1"/>
    </source>
</evidence>
<dbReference type="PRINTS" id="PR00205">
    <property type="entry name" value="CADHERIN"/>
</dbReference>
<keyword evidence="4 8" id="KW-0106">Calcium</keyword>